<evidence type="ECO:0000259" key="9">
    <source>
        <dbReference type="PROSITE" id="PS51456"/>
    </source>
</evidence>
<dbReference type="PROSITE" id="PS50096">
    <property type="entry name" value="IQ"/>
    <property type="match status" value="1"/>
</dbReference>
<feature type="region of interest" description="Disordered" evidence="7">
    <location>
        <begin position="1"/>
        <end position="36"/>
    </location>
</feature>
<dbReference type="Gene3D" id="1.25.40.530">
    <property type="entry name" value="MyTH4 domain"/>
    <property type="match status" value="1"/>
</dbReference>
<dbReference type="GO" id="GO:0000146">
    <property type="term" value="F:microfilament motor activity"/>
    <property type="evidence" value="ECO:0007669"/>
    <property type="project" value="TreeGrafter"/>
</dbReference>
<dbReference type="GO" id="GO:0016020">
    <property type="term" value="C:membrane"/>
    <property type="evidence" value="ECO:0007669"/>
    <property type="project" value="TreeGrafter"/>
</dbReference>
<dbReference type="SMART" id="SM00242">
    <property type="entry name" value="MYSc"/>
    <property type="match status" value="1"/>
</dbReference>
<reference evidence="10 11" key="1">
    <citation type="submission" date="2017-12" db="EMBL/GenBank/DDBJ databases">
        <title>Sequencing, de novo assembly and annotation of complete genome of a new Thraustochytrid species, strain FCC1311.</title>
        <authorList>
            <person name="Sedici K."/>
            <person name="Godart F."/>
            <person name="Aiese Cigliano R."/>
            <person name="Sanseverino W."/>
            <person name="Barakat M."/>
            <person name="Ortet P."/>
            <person name="Marechal E."/>
            <person name="Cagnac O."/>
            <person name="Amato A."/>
        </authorList>
    </citation>
    <scope>NUCLEOTIDE SEQUENCE [LARGE SCALE GENOMIC DNA]</scope>
</reference>
<protein>
    <submittedName>
        <fullName evidence="10">Myosin-1</fullName>
    </submittedName>
</protein>
<dbReference type="InterPro" id="IPR027417">
    <property type="entry name" value="P-loop_NTPase"/>
</dbReference>
<dbReference type="InParanoid" id="A0A2R5GE00"/>
<dbReference type="Pfam" id="PF00784">
    <property type="entry name" value="MyTH4"/>
    <property type="match status" value="1"/>
</dbReference>
<evidence type="ECO:0000313" key="10">
    <source>
        <dbReference type="EMBL" id="GBG28549.1"/>
    </source>
</evidence>
<evidence type="ECO:0000256" key="1">
    <source>
        <dbReference type="ARBA" id="ARBA00022741"/>
    </source>
</evidence>
<evidence type="ECO:0000256" key="7">
    <source>
        <dbReference type="SAM" id="MobiDB-lite"/>
    </source>
</evidence>
<dbReference type="PROSITE" id="PS51016">
    <property type="entry name" value="MYTH4"/>
    <property type="match status" value="1"/>
</dbReference>
<keyword evidence="1 6" id="KW-0547">Nucleotide-binding</keyword>
<feature type="compositionally biased region" description="Low complexity" evidence="7">
    <location>
        <begin position="251"/>
        <end position="263"/>
    </location>
</feature>
<dbReference type="EMBL" id="BEYU01000043">
    <property type="protein sequence ID" value="GBG28549.1"/>
    <property type="molecule type" value="Genomic_DNA"/>
</dbReference>
<accession>A0A2R5GE00</accession>
<dbReference type="InterPro" id="IPR036961">
    <property type="entry name" value="Kinesin_motor_dom_sf"/>
</dbReference>
<dbReference type="InterPro" id="IPR000857">
    <property type="entry name" value="MyTH4_dom"/>
</dbReference>
<dbReference type="Gene3D" id="1.10.10.820">
    <property type="match status" value="1"/>
</dbReference>
<keyword evidence="2 6" id="KW-0067">ATP-binding</keyword>
<feature type="compositionally biased region" description="Basic residues" evidence="7">
    <location>
        <begin position="10"/>
        <end position="20"/>
    </location>
</feature>
<comment type="caution">
    <text evidence="10">The sequence shown here is derived from an EMBL/GenBank/DDBJ whole genome shotgun (WGS) entry which is preliminary data.</text>
</comment>
<dbReference type="CDD" id="cd00124">
    <property type="entry name" value="MYSc"/>
    <property type="match status" value="1"/>
</dbReference>
<organism evidence="10 11">
    <name type="scientific">Hondaea fermentalgiana</name>
    <dbReference type="NCBI Taxonomy" id="2315210"/>
    <lineage>
        <taxon>Eukaryota</taxon>
        <taxon>Sar</taxon>
        <taxon>Stramenopiles</taxon>
        <taxon>Bigyra</taxon>
        <taxon>Labyrinthulomycetes</taxon>
        <taxon>Thraustochytrida</taxon>
        <taxon>Thraustochytriidae</taxon>
        <taxon>Hondaea</taxon>
    </lineage>
</organism>
<feature type="compositionally biased region" description="Basic and acidic residues" evidence="7">
    <location>
        <begin position="1769"/>
        <end position="1792"/>
    </location>
</feature>
<comment type="similarity">
    <text evidence="6">Belongs to the TRAFAC class myosin-kinesin ATPase superfamily. Myosin family.</text>
</comment>
<keyword evidence="5 6" id="KW-0009">Actin-binding</keyword>
<dbReference type="GO" id="GO:0051015">
    <property type="term" value="F:actin filament binding"/>
    <property type="evidence" value="ECO:0007669"/>
    <property type="project" value="TreeGrafter"/>
</dbReference>
<sequence>MQSGWERARASLRRSLQRRPRQQDENAGAVGDEIGLEGAEARRFRGGNLESFADLPLSPVHSADRSKAHRGGYDGEERSRRSRRSRRGPRSSVAADNAFRGREADELVAAAAATTGDKHGYESDDDSRSDRGDLGREEEPEDRGLVWEADSDTSDEDYAPDFSGFTVNLPDHDDCDAPVEPTTPDANSAMAASTVTSGTLVLVKDDQHSFLPAQVVRTIGPDGGGEVELLEDGYNNNVSTKDNPKKAIGESDVAAADASNSKSSAKRRVRVESCESVAMMDPDTARGVANMVGLRELNEASILHNLRVRFARDEIYTSVGSILVAINPFKLLPLYTPEVLDAYRSGDGSPRAPHVFQIADAAYKALLAKHCDQSCIISGESGAGKTETTKLFLQFLTEVSSSATLATEIPAQIDVEDAEADTDFGLQERILQANPLMEAFGNAKTVRNNNSSRFGKWIQIKFDTKRGAMRGGQITSYLLEKSRIVHQGPGERNYHVFYQLCSAAAADEELRRRTHLSAPDDFHYLNQSDTFTAEGINDEREWERLLRALEVIKVAPSDVTQCLDALAGILHLGNLDFDERDASGDGQAVVRNGATLDICADLLGVNQSNLERVLTTRSVGMRSVIYKPYTRQEALNARDALAKAIYSNIFDWMIDRINWSLDLVSPSANASPSLRKSASASSLSASSVTDRAIGVLDIFGFECFAHNSFEQLCINFCNEKLQLHFNQHIFEQEQAEYAREGIDVCSVNFVDNQPCVLALEARSTGLFAMIDEEISIPRGSDAGLLSKVLQKASSHIGPAPVKAKNGRTSFAVQHYAGEVIYDVSGFLEKSKDALHADLQGCMALSSKSLLQSVFDIYDEAATATSPMNASSSSHMSIASSASYASSSRSSSKARRKTLGSKFKDQLSFLLASINATEPHFVRCIKPNAEKQGDLFTSPMVLAQLRYAGLLEVCRIRQQGFPVRIATSEFVHRYAALFPGSTSHQDTKALCSQLAARPELFGPETPCSEDDWRVGKSKVFMRAHLHAQLEAQREKAVFAHAVGIQAAARGFLARLSWRSIQASLDAVAQATSRKELEAALLASSDLPHGGEHVHSVQNAKARLHKLIEQERAESLLREALGRLEEAALRTAIKVGQAAGLPTTNEYLQEAQDALSRVEEATQMQIALNDAVQARNLSQLITLLERATRELGMTPDQHDVVRQATTLRSRLQGEADLLARLDTVLATAKSSAELEDILTEITRWGLARTENVVTAQKVTKLLREAEQASSARDYARLRATLAEDTGLPKQNYPRGVDKLLAQLAIEDALQTAVSENNIEAIQTLLSGLDASAPLSLREAARGALQRNNVLRRLTTESSSPEDLSAAIAEALALQMNPADYPALQKAQLDLESSGDDAFKLASSVSRLTQARDLEGLRALPGATNDENVQRAIAQVQSELAFIDAVSPCATLQEIEVCCLNSNCTLAERTLDAAKRIDFALASTHSLEQLADMDALAEEAHLPGMASAIRALQAKRSSELLLERRLHDAMLAEDREQAQAILQGLNPSNKTAQECKLWLDRNTDIGQLVDELKDAMGARDLDRINGLVDLLLRQGAQLDPSLEKELQVARTQLQVQRKNCAEVYEETRALQSRLQSPTSLAQEELEALRSALQACNKSDALEVVRGKSLLSQLEAQLEVQASMQSALDADRYEDLKNALEIAQEKELDHLDLVARVRKALRVRERERRAKQRSAMDAAYNESHESDSGKRNTTFDEEHKDDAEGACGGGQRDVPRSEEETAERAARDRQLRESRRDRARQTRFEFVNFHKIRSDEDFARGIFLHKSRTIRLKCTFQPTSISRSLLDHGSDKELNKVAVRIHKAILGYCRDKAMSFPATMAQDILIKGLDMCEIIDEIYALLCKHLTHNPRPESVGRGWQLVCMCVSTFPPSAEFEPYLLNFFLSHCEVPGLIGNYARFALRRLEGIIHSGLSGFVPTVAEIQAYNDRPPVLARIELADNSILTDELPVTPDLDVGKVSELCAHFLGLQDHRASFFGLEVNGLVPLRPVDFIGDAFIRALREKTEFRLVFKRIVTLRFNGLDDPSEDDHMYNRLVYMQTQRDFAQGKYVHDVSRADVPRLVAMALAVDRDNSVFQMSPEELSKILPDAYIHEPDIPEGMRALAQEVKQVAPSVTSEDPAQLQLAFWDHIRSFRSYGTLSFPTTAGQGDLVVSDAGIEFSGRVLPFERLHRWGGNASKFTLVIWNPEQTAEEEKVTFATPHSVHIGGALLNFISRIMENSEPDDEANA</sequence>
<evidence type="ECO:0000256" key="4">
    <source>
        <dbReference type="ARBA" id="ARBA00023175"/>
    </source>
</evidence>
<dbReference type="Gene3D" id="1.20.58.530">
    <property type="match status" value="1"/>
</dbReference>
<feature type="domain" description="MyTH4" evidence="8">
    <location>
        <begin position="1832"/>
        <end position="1982"/>
    </location>
</feature>
<dbReference type="GO" id="GO:0005737">
    <property type="term" value="C:cytoplasm"/>
    <property type="evidence" value="ECO:0007669"/>
    <property type="project" value="TreeGrafter"/>
</dbReference>
<name>A0A2R5GE00_9STRA</name>
<evidence type="ECO:0000256" key="5">
    <source>
        <dbReference type="ARBA" id="ARBA00023203"/>
    </source>
</evidence>
<dbReference type="SUPFAM" id="SSF52540">
    <property type="entry name" value="P-loop containing nucleoside triphosphate hydrolases"/>
    <property type="match status" value="1"/>
</dbReference>
<feature type="compositionally biased region" description="Acidic residues" evidence="7">
    <location>
        <begin position="149"/>
        <end position="159"/>
    </location>
</feature>
<evidence type="ECO:0000256" key="6">
    <source>
        <dbReference type="PROSITE-ProRule" id="PRU00782"/>
    </source>
</evidence>
<dbReference type="Proteomes" id="UP000241890">
    <property type="component" value="Unassembled WGS sequence"/>
</dbReference>
<feature type="region of interest" description="Actin-binding" evidence="6">
    <location>
        <begin position="906"/>
        <end position="928"/>
    </location>
</feature>
<dbReference type="PANTHER" id="PTHR13140">
    <property type="entry name" value="MYOSIN"/>
    <property type="match status" value="1"/>
</dbReference>
<dbReference type="InterPro" id="IPR038185">
    <property type="entry name" value="MyTH4_dom_sf"/>
</dbReference>
<dbReference type="OrthoDB" id="6108017at2759"/>
<dbReference type="FunFam" id="1.10.10.820:FF:000001">
    <property type="entry name" value="Myosin heavy chain"/>
    <property type="match status" value="1"/>
</dbReference>
<dbReference type="InterPro" id="IPR001609">
    <property type="entry name" value="Myosin_head_motor_dom-like"/>
</dbReference>
<feature type="compositionally biased region" description="Basic and acidic residues" evidence="7">
    <location>
        <begin position="116"/>
        <end position="145"/>
    </location>
</feature>
<dbReference type="PANTHER" id="PTHR13140:SF706">
    <property type="entry name" value="DILUTE CLASS UNCONVENTIONAL MYOSIN, ISOFORM C"/>
    <property type="match status" value="1"/>
</dbReference>
<feature type="region of interest" description="Disordered" evidence="7">
    <location>
        <begin position="50"/>
        <end position="169"/>
    </location>
</feature>
<feature type="binding site" evidence="6">
    <location>
        <begin position="379"/>
        <end position="386"/>
    </location>
    <ligand>
        <name>ATP</name>
        <dbReference type="ChEBI" id="CHEBI:30616"/>
    </ligand>
</feature>
<evidence type="ECO:0000256" key="2">
    <source>
        <dbReference type="ARBA" id="ARBA00022840"/>
    </source>
</evidence>
<dbReference type="Gene3D" id="1.20.120.720">
    <property type="entry name" value="Myosin VI head, motor domain, U50 subdomain"/>
    <property type="match status" value="1"/>
</dbReference>
<feature type="region of interest" description="Disordered" evidence="7">
    <location>
        <begin position="1721"/>
        <end position="1792"/>
    </location>
</feature>
<evidence type="ECO:0000256" key="3">
    <source>
        <dbReference type="ARBA" id="ARBA00023123"/>
    </source>
</evidence>
<dbReference type="Gene3D" id="3.40.850.10">
    <property type="entry name" value="Kinesin motor domain"/>
    <property type="match status" value="1"/>
</dbReference>
<dbReference type="Gene3D" id="1.20.5.4820">
    <property type="match status" value="1"/>
</dbReference>
<dbReference type="Pfam" id="PF00063">
    <property type="entry name" value="Myosin_head"/>
    <property type="match status" value="1"/>
</dbReference>
<evidence type="ECO:0000259" key="8">
    <source>
        <dbReference type="PROSITE" id="PS51016"/>
    </source>
</evidence>
<gene>
    <name evidence="10" type="ORF">FCC1311_047722</name>
</gene>
<proteinExistence type="inferred from homology"/>
<evidence type="ECO:0000313" key="11">
    <source>
        <dbReference type="Proteomes" id="UP000241890"/>
    </source>
</evidence>
<feature type="region of interest" description="Disordered" evidence="7">
    <location>
        <begin position="234"/>
        <end position="267"/>
    </location>
</feature>
<dbReference type="GO" id="GO:0016459">
    <property type="term" value="C:myosin complex"/>
    <property type="evidence" value="ECO:0007669"/>
    <property type="project" value="UniProtKB-KW"/>
</dbReference>
<feature type="compositionally biased region" description="Basic and acidic residues" evidence="7">
    <location>
        <begin position="62"/>
        <end position="79"/>
    </location>
</feature>
<dbReference type="GO" id="GO:0007015">
    <property type="term" value="P:actin filament organization"/>
    <property type="evidence" value="ECO:0007669"/>
    <property type="project" value="TreeGrafter"/>
</dbReference>
<feature type="compositionally biased region" description="Basic and acidic residues" evidence="7">
    <location>
        <begin position="1738"/>
        <end position="1759"/>
    </location>
</feature>
<dbReference type="PROSITE" id="PS51456">
    <property type="entry name" value="MYOSIN_MOTOR"/>
    <property type="match status" value="1"/>
</dbReference>
<dbReference type="GO" id="GO:0005524">
    <property type="term" value="F:ATP binding"/>
    <property type="evidence" value="ECO:0007669"/>
    <property type="project" value="UniProtKB-UniRule"/>
</dbReference>
<feature type="compositionally biased region" description="Basic residues" evidence="7">
    <location>
        <begin position="80"/>
        <end position="89"/>
    </location>
</feature>
<feature type="domain" description="Myosin motor" evidence="9">
    <location>
        <begin position="286"/>
        <end position="1033"/>
    </location>
</feature>
<dbReference type="SMART" id="SM00139">
    <property type="entry name" value="MyTH4"/>
    <property type="match status" value="1"/>
</dbReference>
<keyword evidence="4 6" id="KW-0505">Motor protein</keyword>
<dbReference type="PRINTS" id="PR00193">
    <property type="entry name" value="MYOSINHEAVY"/>
</dbReference>
<keyword evidence="11" id="KW-1185">Reference proteome</keyword>
<keyword evidence="3 6" id="KW-0518">Myosin</keyword>